<proteinExistence type="predicted"/>
<evidence type="ECO:0000256" key="1">
    <source>
        <dbReference type="SAM" id="MobiDB-lite"/>
    </source>
</evidence>
<feature type="compositionally biased region" description="Basic and acidic residues" evidence="1">
    <location>
        <begin position="1"/>
        <end position="11"/>
    </location>
</feature>
<reference evidence="2 3" key="1">
    <citation type="journal article" date="2012" name="Genome Biol.">
        <title>Genome and low-iron response of an oceanic diatom adapted to chronic iron limitation.</title>
        <authorList>
            <person name="Lommer M."/>
            <person name="Specht M."/>
            <person name="Roy A.S."/>
            <person name="Kraemer L."/>
            <person name="Andreson R."/>
            <person name="Gutowska M.A."/>
            <person name="Wolf J."/>
            <person name="Bergner S.V."/>
            <person name="Schilhabel M.B."/>
            <person name="Klostermeier U.C."/>
            <person name="Beiko R.G."/>
            <person name="Rosenstiel P."/>
            <person name="Hippler M."/>
            <person name="Laroche J."/>
        </authorList>
    </citation>
    <scope>NUCLEOTIDE SEQUENCE [LARGE SCALE GENOMIC DNA]</scope>
    <source>
        <strain evidence="2 3">CCMP1005</strain>
    </source>
</reference>
<keyword evidence="3" id="KW-1185">Reference proteome</keyword>
<accession>K0SFE6</accession>
<comment type="caution">
    <text evidence="2">The sequence shown here is derived from an EMBL/GenBank/DDBJ whole genome shotgun (WGS) entry which is preliminary data.</text>
</comment>
<dbReference type="AlphaFoldDB" id="K0SFE6"/>
<organism evidence="2 3">
    <name type="scientific">Thalassiosira oceanica</name>
    <name type="common">Marine diatom</name>
    <dbReference type="NCBI Taxonomy" id="159749"/>
    <lineage>
        <taxon>Eukaryota</taxon>
        <taxon>Sar</taxon>
        <taxon>Stramenopiles</taxon>
        <taxon>Ochrophyta</taxon>
        <taxon>Bacillariophyta</taxon>
        <taxon>Coscinodiscophyceae</taxon>
        <taxon>Thalassiosirophycidae</taxon>
        <taxon>Thalassiosirales</taxon>
        <taxon>Thalassiosiraceae</taxon>
        <taxon>Thalassiosira</taxon>
    </lineage>
</organism>
<evidence type="ECO:0000313" key="3">
    <source>
        <dbReference type="Proteomes" id="UP000266841"/>
    </source>
</evidence>
<name>K0SFE6_THAOC</name>
<sequence>MVSRAAVDEAAKRRRSSTGLVDIQKSQRIAVEIVEGAPEGTSDGSHPSRITPNIKLSEIVAGRVLQRGSFGTTIREIRSIRCDSCHGTLAYSSNNDDDDDEPDQQLKKLIAESLLLEGSKDVRYAIK</sequence>
<dbReference type="Proteomes" id="UP000266841">
    <property type="component" value="Unassembled WGS sequence"/>
</dbReference>
<dbReference type="EMBL" id="AGNL01028475">
    <property type="protein sequence ID" value="EJK57357.1"/>
    <property type="molecule type" value="Genomic_DNA"/>
</dbReference>
<feature type="region of interest" description="Disordered" evidence="1">
    <location>
        <begin position="1"/>
        <end position="20"/>
    </location>
</feature>
<feature type="non-terminal residue" evidence="2">
    <location>
        <position position="127"/>
    </location>
</feature>
<evidence type="ECO:0000313" key="2">
    <source>
        <dbReference type="EMBL" id="EJK57357.1"/>
    </source>
</evidence>
<gene>
    <name evidence="2" type="ORF">THAOC_22608</name>
</gene>
<protein>
    <submittedName>
        <fullName evidence="2">Uncharacterized protein</fullName>
    </submittedName>
</protein>